<keyword evidence="3" id="KW-1185">Reference proteome</keyword>
<sequence length="202" mass="23304">MRKLCKNIIVLYGLMTFSLSVVAQVDTLKTSTLNLLKGKVLEGDTIPHVYIKEVQVSPPWKFKNKRQHKRYSRLVINVKKTLPYARLAKRRLDAIALALDTISGEKQKKQYIKIAEKELFEEFEKPLRKLTFSQGRMLIKLIERETGDTSYKLIKDLKGGLSAFMWQSVARIFGSNLKTEFDSEGDDRMIEHIIMLLDNGVL</sequence>
<evidence type="ECO:0000256" key="1">
    <source>
        <dbReference type="SAM" id="SignalP"/>
    </source>
</evidence>
<protein>
    <submittedName>
        <fullName evidence="2">DUF4294 domain-containing protein</fullName>
    </submittedName>
</protein>
<dbReference type="Proteomes" id="UP001207408">
    <property type="component" value="Unassembled WGS sequence"/>
</dbReference>
<name>A0AAE3SKW4_9BACT</name>
<gene>
    <name evidence="2" type="ORF">OM074_16755</name>
</gene>
<accession>A0AAE3SKW4</accession>
<dbReference type="InterPro" id="IPR025636">
    <property type="entry name" value="DUF4294"/>
</dbReference>
<reference evidence="2" key="1">
    <citation type="submission" date="2022-10" db="EMBL/GenBank/DDBJ databases">
        <authorList>
            <person name="Yu W.X."/>
        </authorList>
    </citation>
    <scope>NUCLEOTIDE SEQUENCE</scope>
    <source>
        <strain evidence="2">D04</strain>
    </source>
</reference>
<evidence type="ECO:0000313" key="3">
    <source>
        <dbReference type="Proteomes" id="UP001207408"/>
    </source>
</evidence>
<organism evidence="2 3">
    <name type="scientific">Plebeiibacterium marinum</name>
    <dbReference type="NCBI Taxonomy" id="2992111"/>
    <lineage>
        <taxon>Bacteria</taxon>
        <taxon>Pseudomonadati</taxon>
        <taxon>Bacteroidota</taxon>
        <taxon>Bacteroidia</taxon>
        <taxon>Marinilabiliales</taxon>
        <taxon>Marinilabiliaceae</taxon>
        <taxon>Plebeiibacterium</taxon>
    </lineage>
</organism>
<proteinExistence type="predicted"/>
<feature type="chain" id="PRO_5042161515" evidence="1">
    <location>
        <begin position="24"/>
        <end position="202"/>
    </location>
</feature>
<dbReference type="Pfam" id="PF14127">
    <property type="entry name" value="DUF4294"/>
    <property type="match status" value="1"/>
</dbReference>
<dbReference type="AlphaFoldDB" id="A0AAE3SKW4"/>
<dbReference type="EMBL" id="JAPDPI010000042">
    <property type="protein sequence ID" value="MCW3807290.1"/>
    <property type="molecule type" value="Genomic_DNA"/>
</dbReference>
<dbReference type="RefSeq" id="WP_301201550.1">
    <property type="nucleotide sequence ID" value="NZ_JAPDPI010000042.1"/>
</dbReference>
<keyword evidence="1" id="KW-0732">Signal</keyword>
<comment type="caution">
    <text evidence="2">The sequence shown here is derived from an EMBL/GenBank/DDBJ whole genome shotgun (WGS) entry which is preliminary data.</text>
</comment>
<feature type="signal peptide" evidence="1">
    <location>
        <begin position="1"/>
        <end position="23"/>
    </location>
</feature>
<evidence type="ECO:0000313" key="2">
    <source>
        <dbReference type="EMBL" id="MCW3807290.1"/>
    </source>
</evidence>